<dbReference type="AlphaFoldDB" id="A0A9P6LZR5"/>
<dbReference type="Proteomes" id="UP000738359">
    <property type="component" value="Unassembled WGS sequence"/>
</dbReference>
<keyword evidence="3" id="KW-0560">Oxidoreductase</keyword>
<dbReference type="InterPro" id="IPR002347">
    <property type="entry name" value="SDR_fam"/>
</dbReference>
<gene>
    <name evidence="4" type="ORF">BGZ70_010018</name>
</gene>
<sequence length="273" mass="29076">MTSSHRVALVTGSSRGIGREIVLRLAQDGFDVVINFQTNAARAQEVVETIAALPSNKQHNPVKAIAIQADIGNLGQGRKLLEETIAAFGRLDVVVLNGAWMVTQSIHGLTEDSFNAAFDTNVKGPLFFLKAAQPYLAKAQEEKQQVQNGGSPDGGSRIVTISTCLTAFSLVQEDHITYVATKGALEQITRTLAKDQHFGGKGININTISPGAVDTEGFRLGKDEALIEHFRSAHPSGRLGMPDDIACAVSFLASGDSRWVNGQTIRVNGGLGV</sequence>
<dbReference type="SUPFAM" id="SSF51735">
    <property type="entry name" value="NAD(P)-binding Rossmann-fold domains"/>
    <property type="match status" value="1"/>
</dbReference>
<dbReference type="Gene3D" id="3.40.50.720">
    <property type="entry name" value="NAD(P)-binding Rossmann-like Domain"/>
    <property type="match status" value="1"/>
</dbReference>
<dbReference type="EMBL" id="JAAAHY010000861">
    <property type="protein sequence ID" value="KAF9956201.1"/>
    <property type="molecule type" value="Genomic_DNA"/>
</dbReference>
<dbReference type="OrthoDB" id="294295at2759"/>
<dbReference type="PANTHER" id="PTHR48107">
    <property type="entry name" value="NADPH-DEPENDENT ALDEHYDE REDUCTASE-LIKE PROTEIN, CHLOROPLASTIC-RELATED"/>
    <property type="match status" value="1"/>
</dbReference>
<dbReference type="GO" id="GO:0016614">
    <property type="term" value="F:oxidoreductase activity, acting on CH-OH group of donors"/>
    <property type="evidence" value="ECO:0007669"/>
    <property type="project" value="UniProtKB-ARBA"/>
</dbReference>
<evidence type="ECO:0000256" key="2">
    <source>
        <dbReference type="ARBA" id="ARBA00022857"/>
    </source>
</evidence>
<comment type="caution">
    <text evidence="4">The sequence shown here is derived from an EMBL/GenBank/DDBJ whole genome shotgun (WGS) entry which is preliminary data.</text>
</comment>
<comment type="similarity">
    <text evidence="1">Belongs to the short-chain dehydrogenases/reductases (SDR) family.</text>
</comment>
<dbReference type="InterPro" id="IPR020904">
    <property type="entry name" value="Sc_DH/Rdtase_CS"/>
</dbReference>
<organism evidence="4 5">
    <name type="scientific">Mortierella alpina</name>
    <name type="common">Oleaginous fungus</name>
    <name type="synonym">Mortierella renispora</name>
    <dbReference type="NCBI Taxonomy" id="64518"/>
    <lineage>
        <taxon>Eukaryota</taxon>
        <taxon>Fungi</taxon>
        <taxon>Fungi incertae sedis</taxon>
        <taxon>Mucoromycota</taxon>
        <taxon>Mortierellomycotina</taxon>
        <taxon>Mortierellomycetes</taxon>
        <taxon>Mortierellales</taxon>
        <taxon>Mortierellaceae</taxon>
        <taxon>Mortierella</taxon>
    </lineage>
</organism>
<keyword evidence="2" id="KW-0521">NADP</keyword>
<protein>
    <submittedName>
        <fullName evidence="4">Uncharacterized protein</fullName>
    </submittedName>
</protein>
<evidence type="ECO:0000256" key="1">
    <source>
        <dbReference type="ARBA" id="ARBA00006484"/>
    </source>
</evidence>
<accession>A0A9P6LZR5</accession>
<dbReference type="PANTHER" id="PTHR48107:SF7">
    <property type="entry name" value="RE15974P"/>
    <property type="match status" value="1"/>
</dbReference>
<dbReference type="Pfam" id="PF13561">
    <property type="entry name" value="adh_short_C2"/>
    <property type="match status" value="1"/>
</dbReference>
<dbReference type="InterPro" id="IPR036291">
    <property type="entry name" value="NAD(P)-bd_dom_sf"/>
</dbReference>
<name>A0A9P6LZR5_MORAP</name>
<dbReference type="PRINTS" id="PR00081">
    <property type="entry name" value="GDHRDH"/>
</dbReference>
<evidence type="ECO:0000313" key="4">
    <source>
        <dbReference type="EMBL" id="KAF9956201.1"/>
    </source>
</evidence>
<dbReference type="FunFam" id="3.40.50.720:FF:000084">
    <property type="entry name" value="Short-chain dehydrogenase reductase"/>
    <property type="match status" value="1"/>
</dbReference>
<evidence type="ECO:0000313" key="5">
    <source>
        <dbReference type="Proteomes" id="UP000738359"/>
    </source>
</evidence>
<evidence type="ECO:0000256" key="3">
    <source>
        <dbReference type="ARBA" id="ARBA00023002"/>
    </source>
</evidence>
<dbReference type="PROSITE" id="PS00061">
    <property type="entry name" value="ADH_SHORT"/>
    <property type="match status" value="1"/>
</dbReference>
<reference evidence="4" key="1">
    <citation type="journal article" date="2020" name="Fungal Divers.">
        <title>Resolving the Mortierellaceae phylogeny through synthesis of multi-gene phylogenetics and phylogenomics.</title>
        <authorList>
            <person name="Vandepol N."/>
            <person name="Liber J."/>
            <person name="Desiro A."/>
            <person name="Na H."/>
            <person name="Kennedy M."/>
            <person name="Barry K."/>
            <person name="Grigoriev I.V."/>
            <person name="Miller A.N."/>
            <person name="O'Donnell K."/>
            <person name="Stajich J.E."/>
            <person name="Bonito G."/>
        </authorList>
    </citation>
    <scope>NUCLEOTIDE SEQUENCE</scope>
    <source>
        <strain evidence="4">CK1249</strain>
    </source>
</reference>
<proteinExistence type="inferred from homology"/>
<keyword evidence="5" id="KW-1185">Reference proteome</keyword>